<proteinExistence type="predicted"/>
<evidence type="ECO:0000313" key="1">
    <source>
        <dbReference type="Proteomes" id="UP000887580"/>
    </source>
</evidence>
<accession>A0AC35GMA6</accession>
<organism evidence="1 2">
    <name type="scientific">Panagrolaimus sp. PS1159</name>
    <dbReference type="NCBI Taxonomy" id="55785"/>
    <lineage>
        <taxon>Eukaryota</taxon>
        <taxon>Metazoa</taxon>
        <taxon>Ecdysozoa</taxon>
        <taxon>Nematoda</taxon>
        <taxon>Chromadorea</taxon>
        <taxon>Rhabditida</taxon>
        <taxon>Tylenchina</taxon>
        <taxon>Panagrolaimomorpha</taxon>
        <taxon>Panagrolaimoidea</taxon>
        <taxon>Panagrolaimidae</taxon>
        <taxon>Panagrolaimus</taxon>
    </lineage>
</organism>
<sequence length="466" mass="50275">MENGIIVFETPQKWGTNCYQTVYCSARGELNTDLVAITVTQVDGTMSEAASGCCGQNISVELECGGNGVWSFPGLPEYPLTPTIICEGWISNNNNNNNNLKTPLPITTTTPTPTKSCVGCHGLIPGHAYRRDMENGILVFETKKAGLNFSQTVYCSARGNLCTDLVSITVTQVDGTMSEAANGACGQNISIDLECGGNNEWFFPGVPEYPLKPTIICEGSIQTTATSRTSTMLPVTSKTTPKNTNSIQKFQNCSDCQDLVPGPSYTRNMENGIAVFETTKSGLNCSQTVYCSARGKSSTDLVSITVMQVDGTISVAAEGSWGQNISITLECGGNNEWFFPGVPEYPLKPTIICEGSIPKKPFSTICNKGGFQQLSATANTSISTLGHFGGYFVTLVACQQLCKKNYQEKCFGYMYEAKNRGTCTIFTVPINYNIYETRNSKAVIFRKCSATSPTKKPLPFNVSGNS</sequence>
<dbReference type="WBParaSite" id="PS1159_v2.g645.t1">
    <property type="protein sequence ID" value="PS1159_v2.g645.t1"/>
    <property type="gene ID" value="PS1159_v2.g645"/>
</dbReference>
<evidence type="ECO:0000313" key="2">
    <source>
        <dbReference type="WBParaSite" id="PS1159_v2.g645.t1"/>
    </source>
</evidence>
<name>A0AC35GMA6_9BILA</name>
<dbReference type="Proteomes" id="UP000887580">
    <property type="component" value="Unplaced"/>
</dbReference>
<protein>
    <submittedName>
        <fullName evidence="2">Apple domain-containing protein</fullName>
    </submittedName>
</protein>
<reference evidence="2" key="1">
    <citation type="submission" date="2022-11" db="UniProtKB">
        <authorList>
            <consortium name="WormBaseParasite"/>
        </authorList>
    </citation>
    <scope>IDENTIFICATION</scope>
</reference>